<evidence type="ECO:0000256" key="1">
    <source>
        <dbReference type="ARBA" id="ARBA00023121"/>
    </source>
</evidence>
<reference evidence="4" key="1">
    <citation type="journal article" date="2019" name="Int. J. Syst. Evol. Microbiol.">
        <title>The Global Catalogue of Microorganisms (GCM) 10K type strain sequencing project: providing services to taxonomists for standard genome sequencing and annotation.</title>
        <authorList>
            <consortium name="The Broad Institute Genomics Platform"/>
            <consortium name="The Broad Institute Genome Sequencing Center for Infectious Disease"/>
            <person name="Wu L."/>
            <person name="Ma J."/>
        </authorList>
    </citation>
    <scope>NUCLEOTIDE SEQUENCE [LARGE SCALE GENOMIC DNA]</scope>
    <source>
        <strain evidence="4">JCM 16601</strain>
    </source>
</reference>
<gene>
    <name evidence="3" type="ORF">GCM10022210_51310</name>
</gene>
<dbReference type="Gene3D" id="1.20.80.10">
    <property type="match status" value="1"/>
</dbReference>
<keyword evidence="1" id="KW-0446">Lipid-binding</keyword>
<dbReference type="Pfam" id="PF00887">
    <property type="entry name" value="ACBP"/>
    <property type="match status" value="1"/>
</dbReference>
<proteinExistence type="predicted"/>
<dbReference type="InterPro" id="IPR035984">
    <property type="entry name" value="Acyl-CoA-binding_sf"/>
</dbReference>
<protein>
    <submittedName>
        <fullName evidence="3">Acyl-CoA-binding protein</fullName>
    </submittedName>
</protein>
<name>A0ABP7R1G9_9SPHI</name>
<dbReference type="PANTHER" id="PTHR23310">
    <property type="entry name" value="ACYL-COA-BINDING PROTEIN, ACBP"/>
    <property type="match status" value="1"/>
</dbReference>
<dbReference type="SUPFAM" id="SSF47027">
    <property type="entry name" value="Acyl-CoA binding protein"/>
    <property type="match status" value="1"/>
</dbReference>
<keyword evidence="4" id="KW-1185">Reference proteome</keyword>
<evidence type="ECO:0000259" key="2">
    <source>
        <dbReference type="PROSITE" id="PS51228"/>
    </source>
</evidence>
<comment type="caution">
    <text evidence="3">The sequence shown here is derived from an EMBL/GenBank/DDBJ whole genome shotgun (WGS) entry which is preliminary data.</text>
</comment>
<dbReference type="InterPro" id="IPR014352">
    <property type="entry name" value="FERM/acyl-CoA-bd_prot_sf"/>
</dbReference>
<accession>A0ABP7R1G9</accession>
<organism evidence="3 4">
    <name type="scientific">Mucilaginibacter dorajii</name>
    <dbReference type="NCBI Taxonomy" id="692994"/>
    <lineage>
        <taxon>Bacteria</taxon>
        <taxon>Pseudomonadati</taxon>
        <taxon>Bacteroidota</taxon>
        <taxon>Sphingobacteriia</taxon>
        <taxon>Sphingobacteriales</taxon>
        <taxon>Sphingobacteriaceae</taxon>
        <taxon>Mucilaginibacter</taxon>
    </lineage>
</organism>
<evidence type="ECO:0000313" key="4">
    <source>
        <dbReference type="Proteomes" id="UP001500742"/>
    </source>
</evidence>
<dbReference type="Proteomes" id="UP001500742">
    <property type="component" value="Unassembled WGS sequence"/>
</dbReference>
<dbReference type="InterPro" id="IPR000582">
    <property type="entry name" value="Acyl-CoA-binding_protein"/>
</dbReference>
<dbReference type="PANTHER" id="PTHR23310:SF62">
    <property type="entry name" value="ACYL-COA BINDING PROTEIN 1, ISOFORM A"/>
    <property type="match status" value="1"/>
</dbReference>
<dbReference type="PROSITE" id="PS51228">
    <property type="entry name" value="ACB_2"/>
    <property type="match status" value="1"/>
</dbReference>
<evidence type="ECO:0000313" key="3">
    <source>
        <dbReference type="EMBL" id="GAA3991189.1"/>
    </source>
</evidence>
<dbReference type="PRINTS" id="PR00689">
    <property type="entry name" value="ACOABINDINGP"/>
</dbReference>
<dbReference type="RefSeq" id="WP_259086589.1">
    <property type="nucleotide sequence ID" value="NZ_BAAAZC010000031.1"/>
</dbReference>
<sequence length="89" mass="10020">MSDLKEAFEKAVTDSKLLSSKPDNEILLRLYSLYKQGTEGDINTDNPPGMFDFVAKAKFDAWLKLKGTTADNAMQQYIDLVRQLSNKTS</sequence>
<feature type="domain" description="ACB" evidence="2">
    <location>
        <begin position="4"/>
        <end position="89"/>
    </location>
</feature>
<dbReference type="EMBL" id="BAAAZC010000031">
    <property type="protein sequence ID" value="GAA3991189.1"/>
    <property type="molecule type" value="Genomic_DNA"/>
</dbReference>